<feature type="region of interest" description="Disordered" evidence="1">
    <location>
        <begin position="142"/>
        <end position="169"/>
    </location>
</feature>
<evidence type="ECO:0000313" key="4">
    <source>
        <dbReference type="Proteomes" id="UP000029738"/>
    </source>
</evidence>
<dbReference type="Proteomes" id="UP000029738">
    <property type="component" value="Unassembled WGS sequence"/>
</dbReference>
<keyword evidence="4" id="KW-1185">Reference proteome</keyword>
<dbReference type="EMBL" id="JHEG02000037">
    <property type="protein sequence ID" value="KIE11980.1"/>
    <property type="molecule type" value="Genomic_DNA"/>
</dbReference>
<sequence>MFNRLVQFFKKLFQRLFGGKHTPAEVETHAQKQPPPPLTDTDLEFLFTQLLEGVHQARGQAWAQKWLHNIEHRVPTERWVEWLQRFGEKLLASPSPNNELASRMIQLGESEVGAVGDLAYDIGMNLLTRNSGEPIWEYDGQDAVSQNSVESTQTSTENKDVSEDGENLPEGEYQAVTLDQLLEMLQQDENLRQQIAQQLGTQTDDPEVIIQELLNQFQASAQSNTNQAEA</sequence>
<evidence type="ECO:0000313" key="2">
    <source>
        <dbReference type="EMBL" id="KAF3890722.1"/>
    </source>
</evidence>
<accession>A0A0C1RJ20</accession>
<organism evidence="3">
    <name type="scientific">Tolypothrix bouteillei VB521301</name>
    <dbReference type="NCBI Taxonomy" id="1479485"/>
    <lineage>
        <taxon>Bacteria</taxon>
        <taxon>Bacillati</taxon>
        <taxon>Cyanobacteriota</taxon>
        <taxon>Cyanophyceae</taxon>
        <taxon>Nostocales</taxon>
        <taxon>Tolypothrichaceae</taxon>
        <taxon>Tolypothrix</taxon>
    </lineage>
</organism>
<dbReference type="AlphaFoldDB" id="A0A0C1RJ20"/>
<protein>
    <submittedName>
        <fullName evidence="3">Uncharacterized protein</fullName>
    </submittedName>
</protein>
<name>A0A0C1RJ20_9CYAN</name>
<dbReference type="EMBL" id="JHEG04000001">
    <property type="protein sequence ID" value="KAF3890722.1"/>
    <property type="molecule type" value="Genomic_DNA"/>
</dbReference>
<dbReference type="OrthoDB" id="561288at2"/>
<reference evidence="3" key="1">
    <citation type="journal article" date="2015" name="Genome Announc.">
        <title>Draft Genome Sequence of Tolypothrix boutellei Strain VB521301.</title>
        <authorList>
            <person name="Chandrababunaidu M.M."/>
            <person name="Singh D."/>
            <person name="Sen D."/>
            <person name="Bhan S."/>
            <person name="Das S."/>
            <person name="Gupta A."/>
            <person name="Adhikary S.P."/>
            <person name="Tripathy S."/>
        </authorList>
    </citation>
    <scope>NUCLEOTIDE SEQUENCE</scope>
    <source>
        <strain evidence="3">VB521301</strain>
    </source>
</reference>
<proteinExistence type="predicted"/>
<comment type="caution">
    <text evidence="3">The sequence shown here is derived from an EMBL/GenBank/DDBJ whole genome shotgun (WGS) entry which is preliminary data.</text>
</comment>
<gene>
    <name evidence="3" type="ORF">DA73_0210125</name>
    <name evidence="2" type="ORF">DA73_0400038725</name>
</gene>
<dbReference type="STRING" id="1479485.DA73_0210125"/>
<feature type="compositionally biased region" description="Polar residues" evidence="1">
    <location>
        <begin position="143"/>
        <end position="156"/>
    </location>
</feature>
<dbReference type="RefSeq" id="WP_038084005.1">
    <property type="nucleotide sequence ID" value="NZ_JHEG04000001.1"/>
</dbReference>
<reference evidence="2" key="2">
    <citation type="submission" date="2019-11" db="EMBL/GenBank/DDBJ databases">
        <title>Improved Assembly of Tolypothrix boutellei genome.</title>
        <authorList>
            <person name="Sarangi A.N."/>
            <person name="Mukherjee M."/>
            <person name="Ghosh S."/>
            <person name="Singh D."/>
            <person name="Das A."/>
            <person name="Kant S."/>
            <person name="Prusty A."/>
            <person name="Tripathy S."/>
        </authorList>
    </citation>
    <scope>NUCLEOTIDE SEQUENCE</scope>
    <source>
        <strain evidence="2">VB521301</strain>
    </source>
</reference>
<evidence type="ECO:0000313" key="3">
    <source>
        <dbReference type="EMBL" id="KIE11980.1"/>
    </source>
</evidence>
<evidence type="ECO:0000256" key="1">
    <source>
        <dbReference type="SAM" id="MobiDB-lite"/>
    </source>
</evidence>